<dbReference type="PANTHER" id="PTHR34580">
    <property type="match status" value="1"/>
</dbReference>
<dbReference type="InterPro" id="IPR028349">
    <property type="entry name" value="PafC-like"/>
</dbReference>
<feature type="domain" description="HTH deoR-type" evidence="4">
    <location>
        <begin position="8"/>
        <end position="63"/>
    </location>
</feature>
<accession>A0A3N2D1B4</accession>
<dbReference type="InterPro" id="IPR026881">
    <property type="entry name" value="WYL_dom"/>
</dbReference>
<proteinExistence type="predicted"/>
<evidence type="ECO:0000313" key="5">
    <source>
        <dbReference type="EMBL" id="ROR93556.1"/>
    </source>
</evidence>
<feature type="region of interest" description="Disordered" evidence="3">
    <location>
        <begin position="219"/>
        <end position="243"/>
    </location>
</feature>
<protein>
    <submittedName>
        <fullName evidence="5">Proteasome accessory factor C</fullName>
    </submittedName>
</protein>
<name>A0A3N2D1B4_9MICO</name>
<dbReference type="InterPro" id="IPR051534">
    <property type="entry name" value="CBASS_pafABC_assoc_protein"/>
</dbReference>
<dbReference type="InterPro" id="IPR057727">
    <property type="entry name" value="WCX_dom"/>
</dbReference>
<evidence type="ECO:0000313" key="6">
    <source>
        <dbReference type="Proteomes" id="UP000275356"/>
    </source>
</evidence>
<evidence type="ECO:0000259" key="4">
    <source>
        <dbReference type="PROSITE" id="PS51000"/>
    </source>
</evidence>
<organism evidence="5 6">
    <name type="scientific">Salana multivorans</name>
    <dbReference type="NCBI Taxonomy" id="120377"/>
    <lineage>
        <taxon>Bacteria</taxon>
        <taxon>Bacillati</taxon>
        <taxon>Actinomycetota</taxon>
        <taxon>Actinomycetes</taxon>
        <taxon>Micrococcales</taxon>
        <taxon>Beutenbergiaceae</taxon>
        <taxon>Salana</taxon>
    </lineage>
</organism>
<dbReference type="OrthoDB" id="3268930at2"/>
<evidence type="ECO:0000256" key="3">
    <source>
        <dbReference type="SAM" id="MobiDB-lite"/>
    </source>
</evidence>
<reference evidence="5 6" key="1">
    <citation type="submission" date="2018-11" db="EMBL/GenBank/DDBJ databases">
        <title>Sequencing the genomes of 1000 actinobacteria strains.</title>
        <authorList>
            <person name="Klenk H.-P."/>
        </authorList>
    </citation>
    <scope>NUCLEOTIDE SEQUENCE [LARGE SCALE GENOMIC DNA]</scope>
    <source>
        <strain evidence="5 6">DSM 13521</strain>
    </source>
</reference>
<dbReference type="InterPro" id="IPR043839">
    <property type="entry name" value="PafC_HTH"/>
</dbReference>
<dbReference type="GO" id="GO:0003700">
    <property type="term" value="F:DNA-binding transcription factor activity"/>
    <property type="evidence" value="ECO:0007669"/>
    <property type="project" value="InterPro"/>
</dbReference>
<dbReference type="PIRSF" id="PIRSF016838">
    <property type="entry name" value="PafC"/>
    <property type="match status" value="1"/>
</dbReference>
<sequence>MRERTADRVARLLAMIAYLAAREEVTLADLAAHFGVTQAQARRDVETLWMTGSPGYLHGDLIDFQYDRWEQGRVSLLDSQGMERPVRLGHGEAVALVVALRAIAELPGLAGPALTSALDKLTAAAGEAASTAAAVAVDRPAAADAPQVAAHLATVRDALARGRRLDLVYVGASDEVTRRTVEPLALLSDGDQWYLRAHCLRAGDVRHFRLDRVVSASVSDEASERRPEAADPAADSVRPRGDHEVTLTLDPRARWVAERFDGQILAESAEAITVLLHVADPSWLDALVLDLGPDLHALAPAEHARRVAAAARRALAAYDEPEGGRS</sequence>
<dbReference type="Pfam" id="PF19187">
    <property type="entry name" value="HTH_PafC"/>
    <property type="match status" value="1"/>
</dbReference>
<keyword evidence="2" id="KW-0804">Transcription</keyword>
<dbReference type="AlphaFoldDB" id="A0A3N2D1B4"/>
<keyword evidence="1" id="KW-0805">Transcription regulation</keyword>
<gene>
    <name evidence="5" type="ORF">EDD28_2974</name>
</gene>
<evidence type="ECO:0000256" key="1">
    <source>
        <dbReference type="ARBA" id="ARBA00023015"/>
    </source>
</evidence>
<dbReference type="EMBL" id="RKHQ01000002">
    <property type="protein sequence ID" value="ROR93556.1"/>
    <property type="molecule type" value="Genomic_DNA"/>
</dbReference>
<dbReference type="Pfam" id="PF13280">
    <property type="entry name" value="WYL"/>
    <property type="match status" value="1"/>
</dbReference>
<evidence type="ECO:0000256" key="2">
    <source>
        <dbReference type="ARBA" id="ARBA00023163"/>
    </source>
</evidence>
<keyword evidence="5" id="KW-0647">Proteasome</keyword>
<comment type="caution">
    <text evidence="5">The sequence shown here is derived from an EMBL/GenBank/DDBJ whole genome shotgun (WGS) entry which is preliminary data.</text>
</comment>
<dbReference type="PANTHER" id="PTHR34580:SF1">
    <property type="entry name" value="PROTEIN PAFC"/>
    <property type="match status" value="1"/>
</dbReference>
<dbReference type="Proteomes" id="UP000275356">
    <property type="component" value="Unassembled WGS sequence"/>
</dbReference>
<dbReference type="Pfam" id="PF25583">
    <property type="entry name" value="WCX"/>
    <property type="match status" value="1"/>
</dbReference>
<dbReference type="PROSITE" id="PS51000">
    <property type="entry name" value="HTH_DEOR_2"/>
    <property type="match status" value="1"/>
</dbReference>
<keyword evidence="6" id="KW-1185">Reference proteome</keyword>
<dbReference type="PROSITE" id="PS52050">
    <property type="entry name" value="WYL"/>
    <property type="match status" value="1"/>
</dbReference>
<dbReference type="InterPro" id="IPR001034">
    <property type="entry name" value="DeoR_HTH"/>
</dbReference>
<dbReference type="GO" id="GO:0000502">
    <property type="term" value="C:proteasome complex"/>
    <property type="evidence" value="ECO:0007669"/>
    <property type="project" value="UniProtKB-KW"/>
</dbReference>
<dbReference type="RefSeq" id="WP_123740501.1">
    <property type="nucleotide sequence ID" value="NZ_RKHQ01000002.1"/>
</dbReference>